<evidence type="ECO:0000256" key="1">
    <source>
        <dbReference type="ARBA" id="ARBA00022630"/>
    </source>
</evidence>
<evidence type="ECO:0000256" key="2">
    <source>
        <dbReference type="ARBA" id="ARBA00022643"/>
    </source>
</evidence>
<dbReference type="OrthoDB" id="5561043at2759"/>
<sequence length="433" mass="50049">MLQRLHYEDRERYMPPDDELIKSYNSLRQQIEQISSVFSKNRSTELPKLEETKEGLAREFLSEYQMELPSVQIDYRTRAMLFWLIKGSIFERPYFGLEDLNSLENQNHKEFIYEWRRRSMRCAGWLLAEKDRILLESSKIAEVARNIKDFLTPFMTTNNNALDDLLLTLCETALKLAWTLRRNRDFNYYIYYPEENAILDEHFCEAKDTFGYVKEIRAAVAAEGRDPQHIKIFPQMCPIIGRTLEEAQAKYNKFKAQVDVEAGMAKLGQYLDVDLSILPPDEPFDISSVGKSESSIHTMINMLKRCEGEGITPRQLGEKMAFCGFGPMPVGTPEMVADVMEDWANNGDVDGFNLAYVSNPESYEDIVELLVPVLQERGLMWKDYAVPGGTYWENMLRTLGQKVPPPGHPSTKFRYDVLKEKYADANGDITINK</sequence>
<dbReference type="GO" id="GO:0016705">
    <property type="term" value="F:oxidoreductase activity, acting on paired donors, with incorporation or reduction of molecular oxygen"/>
    <property type="evidence" value="ECO:0007669"/>
    <property type="project" value="InterPro"/>
</dbReference>
<dbReference type="InterPro" id="IPR036661">
    <property type="entry name" value="Luciferase-like_sf"/>
</dbReference>
<dbReference type="SUPFAM" id="SSF51679">
    <property type="entry name" value="Bacterial luciferase-like"/>
    <property type="match status" value="1"/>
</dbReference>
<name>A0A8H4RAR5_9HELO</name>
<dbReference type="AlphaFoldDB" id="A0A8H4RAR5"/>
<keyword evidence="4" id="KW-0503">Monooxygenase</keyword>
<evidence type="ECO:0000313" key="5">
    <source>
        <dbReference type="EMBL" id="KAF4626674.1"/>
    </source>
</evidence>
<dbReference type="PANTHER" id="PTHR30011">
    <property type="entry name" value="ALKANESULFONATE MONOOXYGENASE-RELATED"/>
    <property type="match status" value="1"/>
</dbReference>
<keyword evidence="3" id="KW-0560">Oxidoreductase</keyword>
<proteinExistence type="predicted"/>
<evidence type="ECO:0000256" key="4">
    <source>
        <dbReference type="ARBA" id="ARBA00023033"/>
    </source>
</evidence>
<evidence type="ECO:0000256" key="3">
    <source>
        <dbReference type="ARBA" id="ARBA00023002"/>
    </source>
</evidence>
<reference evidence="5 6" key="1">
    <citation type="submission" date="2020-03" db="EMBL/GenBank/DDBJ databases">
        <title>Draft Genome Sequence of Cudoniella acicularis.</title>
        <authorList>
            <person name="Buettner E."/>
            <person name="Kellner H."/>
        </authorList>
    </citation>
    <scope>NUCLEOTIDE SEQUENCE [LARGE SCALE GENOMIC DNA]</scope>
    <source>
        <strain evidence="5 6">DSM 108380</strain>
    </source>
</reference>
<protein>
    <submittedName>
        <fullName evidence="5">Uncharacterized protein</fullName>
    </submittedName>
</protein>
<dbReference type="Proteomes" id="UP000566819">
    <property type="component" value="Unassembled WGS sequence"/>
</dbReference>
<comment type="caution">
    <text evidence="5">The sequence shown here is derived from an EMBL/GenBank/DDBJ whole genome shotgun (WGS) entry which is preliminary data.</text>
</comment>
<keyword evidence="6" id="KW-1185">Reference proteome</keyword>
<gene>
    <name evidence="5" type="ORF">G7Y89_g11481</name>
</gene>
<keyword evidence="2" id="KW-0288">FMN</keyword>
<accession>A0A8H4RAR5</accession>
<dbReference type="EMBL" id="JAAMPI010001107">
    <property type="protein sequence ID" value="KAF4626674.1"/>
    <property type="molecule type" value="Genomic_DNA"/>
</dbReference>
<dbReference type="GO" id="GO:0004497">
    <property type="term" value="F:monooxygenase activity"/>
    <property type="evidence" value="ECO:0007669"/>
    <property type="project" value="UniProtKB-KW"/>
</dbReference>
<evidence type="ECO:0000313" key="6">
    <source>
        <dbReference type="Proteomes" id="UP000566819"/>
    </source>
</evidence>
<organism evidence="5 6">
    <name type="scientific">Cudoniella acicularis</name>
    <dbReference type="NCBI Taxonomy" id="354080"/>
    <lineage>
        <taxon>Eukaryota</taxon>
        <taxon>Fungi</taxon>
        <taxon>Dikarya</taxon>
        <taxon>Ascomycota</taxon>
        <taxon>Pezizomycotina</taxon>
        <taxon>Leotiomycetes</taxon>
        <taxon>Helotiales</taxon>
        <taxon>Tricladiaceae</taxon>
        <taxon>Cudoniella</taxon>
    </lineage>
</organism>
<keyword evidence="1" id="KW-0285">Flavoprotein</keyword>
<dbReference type="PANTHER" id="PTHR30011:SF16">
    <property type="entry name" value="C2H2 FINGER DOMAIN TRANSCRIPTION FACTOR (EUROFUNG)-RELATED"/>
    <property type="match status" value="1"/>
</dbReference>
<dbReference type="InterPro" id="IPR051260">
    <property type="entry name" value="Diverse_substr_monoxygenases"/>
</dbReference>
<dbReference type="Gene3D" id="3.20.20.30">
    <property type="entry name" value="Luciferase-like domain"/>
    <property type="match status" value="1"/>
</dbReference>